<feature type="region of interest" description="Disordered" evidence="6">
    <location>
        <begin position="1053"/>
        <end position="1163"/>
    </location>
</feature>
<evidence type="ECO:0000256" key="3">
    <source>
        <dbReference type="ARBA" id="ARBA00023015"/>
    </source>
</evidence>
<dbReference type="SMART" id="SM00906">
    <property type="entry name" value="Fungal_trans"/>
    <property type="match status" value="2"/>
</dbReference>
<evidence type="ECO:0000256" key="5">
    <source>
        <dbReference type="ARBA" id="ARBA00023242"/>
    </source>
</evidence>
<dbReference type="GO" id="GO:0008270">
    <property type="term" value="F:zinc ion binding"/>
    <property type="evidence" value="ECO:0007669"/>
    <property type="project" value="InterPro"/>
</dbReference>
<evidence type="ECO:0000313" key="9">
    <source>
        <dbReference type="Proteomes" id="UP000044602"/>
    </source>
</evidence>
<evidence type="ECO:0000313" key="8">
    <source>
        <dbReference type="EMBL" id="CRK26455.1"/>
    </source>
</evidence>
<feature type="region of interest" description="Disordered" evidence="6">
    <location>
        <begin position="139"/>
        <end position="158"/>
    </location>
</feature>
<evidence type="ECO:0000256" key="2">
    <source>
        <dbReference type="ARBA" id="ARBA00022723"/>
    </source>
</evidence>
<dbReference type="GO" id="GO:0005634">
    <property type="term" value="C:nucleus"/>
    <property type="evidence" value="ECO:0007669"/>
    <property type="project" value="UniProtKB-SubCell"/>
</dbReference>
<feature type="region of interest" description="Disordered" evidence="6">
    <location>
        <begin position="438"/>
        <end position="459"/>
    </location>
</feature>
<feature type="domain" description="Xylanolytic transcriptional activator regulatory" evidence="7">
    <location>
        <begin position="263"/>
        <end position="337"/>
    </location>
</feature>
<organism evidence="8 9">
    <name type="scientific">Verticillium longisporum</name>
    <name type="common">Verticillium dahliae var. longisporum</name>
    <dbReference type="NCBI Taxonomy" id="100787"/>
    <lineage>
        <taxon>Eukaryota</taxon>
        <taxon>Fungi</taxon>
        <taxon>Dikarya</taxon>
        <taxon>Ascomycota</taxon>
        <taxon>Pezizomycotina</taxon>
        <taxon>Sordariomycetes</taxon>
        <taxon>Hypocreomycetidae</taxon>
        <taxon>Glomerellales</taxon>
        <taxon>Plectosphaerellaceae</taxon>
        <taxon>Verticillium</taxon>
    </lineage>
</organism>
<dbReference type="InterPro" id="IPR007219">
    <property type="entry name" value="XnlR_reg_dom"/>
</dbReference>
<evidence type="ECO:0000259" key="7">
    <source>
        <dbReference type="SMART" id="SM00906"/>
    </source>
</evidence>
<feature type="region of interest" description="Disordered" evidence="6">
    <location>
        <begin position="937"/>
        <end position="1017"/>
    </location>
</feature>
<evidence type="ECO:0000256" key="1">
    <source>
        <dbReference type="ARBA" id="ARBA00004123"/>
    </source>
</evidence>
<dbReference type="Proteomes" id="UP000044602">
    <property type="component" value="Unassembled WGS sequence"/>
</dbReference>
<keyword evidence="5" id="KW-0539">Nucleus</keyword>
<feature type="compositionally biased region" description="Low complexity" evidence="6">
    <location>
        <begin position="1131"/>
        <end position="1146"/>
    </location>
</feature>
<keyword evidence="2" id="KW-0479">Metal-binding</keyword>
<dbReference type="GO" id="GO:0000981">
    <property type="term" value="F:DNA-binding transcription factor activity, RNA polymerase II-specific"/>
    <property type="evidence" value="ECO:0007669"/>
    <property type="project" value="InterPro"/>
</dbReference>
<dbReference type="AlphaFoldDB" id="A0A0G4LY34"/>
<dbReference type="PANTHER" id="PTHR47338:SF4">
    <property type="entry name" value="ZN(II)2CYS6 TRANSCRIPTION FACTOR (EUROFUNG)"/>
    <property type="match status" value="1"/>
</dbReference>
<dbReference type="Pfam" id="PF04082">
    <property type="entry name" value="Fungal_trans"/>
    <property type="match status" value="2"/>
</dbReference>
<dbReference type="PANTHER" id="PTHR47338">
    <property type="entry name" value="ZN(II)2CYS6 TRANSCRIPTION FACTOR (EUROFUNG)-RELATED"/>
    <property type="match status" value="1"/>
</dbReference>
<dbReference type="GO" id="GO:0003677">
    <property type="term" value="F:DNA binding"/>
    <property type="evidence" value="ECO:0007669"/>
    <property type="project" value="InterPro"/>
</dbReference>
<comment type="subcellular location">
    <subcellularLocation>
        <location evidence="1">Nucleus</location>
    </subcellularLocation>
</comment>
<evidence type="ECO:0000256" key="4">
    <source>
        <dbReference type="ARBA" id="ARBA00023163"/>
    </source>
</evidence>
<dbReference type="GO" id="GO:0006351">
    <property type="term" value="P:DNA-templated transcription"/>
    <property type="evidence" value="ECO:0007669"/>
    <property type="project" value="InterPro"/>
</dbReference>
<feature type="compositionally biased region" description="Basic and acidic residues" evidence="6">
    <location>
        <begin position="89"/>
        <end position="98"/>
    </location>
</feature>
<feature type="region of interest" description="Disordered" evidence="6">
    <location>
        <begin position="89"/>
        <end position="130"/>
    </location>
</feature>
<dbReference type="EMBL" id="CVQH01020195">
    <property type="protein sequence ID" value="CRK26455.1"/>
    <property type="molecule type" value="Genomic_DNA"/>
</dbReference>
<keyword evidence="4" id="KW-0804">Transcription</keyword>
<gene>
    <name evidence="8" type="ORF">BN1708_004184</name>
</gene>
<accession>A0A0G4LY34</accession>
<name>A0A0G4LY34_VERLO</name>
<protein>
    <recommendedName>
        <fullName evidence="7">Xylanolytic transcriptional activator regulatory domain-containing protein</fullName>
    </recommendedName>
</protein>
<reference evidence="8 9" key="1">
    <citation type="submission" date="2015-05" db="EMBL/GenBank/DDBJ databases">
        <authorList>
            <person name="Wang D.B."/>
            <person name="Wang M."/>
        </authorList>
    </citation>
    <scope>NUCLEOTIDE SEQUENCE [LARGE SCALE GENOMIC DNA]</scope>
    <source>
        <strain evidence="8">VL1</strain>
    </source>
</reference>
<proteinExistence type="predicted"/>
<dbReference type="InterPro" id="IPR050815">
    <property type="entry name" value="TF_fung"/>
</dbReference>
<feature type="domain" description="Xylanolytic transcriptional activator regulatory" evidence="7">
    <location>
        <begin position="564"/>
        <end position="638"/>
    </location>
</feature>
<sequence>MNGLQAIPQAAAMTRPQVGIERLPTRRMSNEPRESMNCKSCRKRKPYRSSAIVFDRPVKLAKFFNAHAFTTDVLEALLKRVDGLEAKLKEKNAGEKTPTEPAAPGPLDEEASSSSAAEVSDEVEPKPKRLAIDTMRQNDADESAVYSPAPAGEPSPPTVQPDTLLDTYFARFHAKPFHILDESSVRQRLQLSQLPGYLVQGICAVAARYTPHPGGYQAAVKLSEDYAARSRIELDTDEPSVDALQALLLLVIAFTAAGKGKKAYMLMTNAVGMATALEMHREMDSHARVTPVEREMRRRLFWTCYLLDKFLACGSKRPSLIGDKTIILHLPCWSPNPSALPIDGEFFQAASNLQYLQGSGKKTQGSTGMLIDISRILGITNRYLAAGGVKGDSHFPWHSLSNLSKIRQDLDIWASGTEDVSDEVEPKPKRLAIDTMRQNDADESAVYSPAPAGEPSPPTVQPDTLLDTYFARFHAKPFHILDESSVRQRLQLSQLPGYLVQGICAVAARYTPHPGGCQAAVKLSEDYAARSRIELDTDEPSVDALQALLLLVIAFTAAGKGKKAYMLMTNAVGMATALEMHREMDSHARVTPVEREMRRRLFWTCYLLDKFLACGSKRPSLIGDKTIILRLPCWSPNPSALPIDGEFFQAASNLQYLQGSGKKTQGSTGMLIDISRILGITNRYLAAGGVKGDSHFPWHSLSNLSKIRQDLDIWASGTEDVFSSLDTLFGQLDSTILVLSKLIYHLIHCLIYRPFLPIDLSELSGTGQHQSWQIEATNMCFLHANAISELVELGKQTGSIEWPAFVGYCICTAGTVHIHGAHYNKVGSGEMNVFSSSSEFLSREMQQLSELRYVWVSVQHQRETLHGIYNAHSELIKSLANNPMRYSPAFHLEDFFDRYANIGGPGGQSFNFDAANLSLADAVVDFTADSYVGHDLYAPRTASSNDGERPNLKRKSTSSSGRKRPDMAAVASLSTSMPAPPTPGLQNGSRPRHSFSHQSSGMPPPQPSPGPFSASNGLHAHHEMAEHHQQMANMNGQYDESAAAAAAAAGFALQAHHHRQQQQGIPSLTGAPFSPQFSFNTPGATAGGDGSGSYDPMFGGLPTNAFSSPAAWQGADDGSGNKLPVAPPQGPTSAGHAAAPSPGAKSTNGSTGTGPGEEKDPFLSLLEQLAENEQQFARGPGNEFDFFFGGGVGANQ</sequence>
<keyword evidence="9" id="KW-1185">Reference proteome</keyword>
<keyword evidence="3" id="KW-0805">Transcription regulation</keyword>
<dbReference type="STRING" id="100787.A0A0G4LY34"/>
<evidence type="ECO:0000256" key="6">
    <source>
        <dbReference type="SAM" id="MobiDB-lite"/>
    </source>
</evidence>
<dbReference type="CDD" id="cd12148">
    <property type="entry name" value="fungal_TF_MHR"/>
    <property type="match status" value="2"/>
</dbReference>